<dbReference type="CDD" id="cd03444">
    <property type="entry name" value="Thioesterase_II_repeat1"/>
    <property type="match status" value="1"/>
</dbReference>
<dbReference type="GO" id="GO:0047617">
    <property type="term" value="F:fatty acyl-CoA hydrolase activity"/>
    <property type="evidence" value="ECO:0007669"/>
    <property type="project" value="UniProtKB-EC"/>
</dbReference>
<dbReference type="KEGG" id="sand:H3309_13880"/>
<keyword evidence="12" id="KW-1185">Reference proteome</keyword>
<dbReference type="AlphaFoldDB" id="A0A7G5IGC8"/>
<evidence type="ECO:0000259" key="9">
    <source>
        <dbReference type="Pfam" id="PF13622"/>
    </source>
</evidence>
<dbReference type="PANTHER" id="PTHR11066:SF34">
    <property type="entry name" value="ACYL-COENZYME A THIOESTERASE 8"/>
    <property type="match status" value="1"/>
</dbReference>
<dbReference type="EMBL" id="CP059851">
    <property type="protein sequence ID" value="QMW22420.1"/>
    <property type="molecule type" value="Genomic_DNA"/>
</dbReference>
<evidence type="ECO:0000256" key="6">
    <source>
        <dbReference type="ARBA" id="ARBA00050943"/>
    </source>
</evidence>
<evidence type="ECO:0000256" key="2">
    <source>
        <dbReference type="ARBA" id="ARBA00011881"/>
    </source>
</evidence>
<dbReference type="CDD" id="cd03445">
    <property type="entry name" value="Thioesterase_II_repeat2"/>
    <property type="match status" value="1"/>
</dbReference>
<protein>
    <recommendedName>
        <fullName evidence="7">Acyl-CoA thioesterase 2</fullName>
        <ecNumber evidence="5">3.1.2.20</ecNumber>
    </recommendedName>
    <alternativeName>
        <fullName evidence="8">Thioesterase II</fullName>
    </alternativeName>
</protein>
<dbReference type="Proteomes" id="UP000515292">
    <property type="component" value="Chromosome"/>
</dbReference>
<dbReference type="InterPro" id="IPR042171">
    <property type="entry name" value="Acyl-CoA_hotdog"/>
</dbReference>
<keyword evidence="4" id="KW-0443">Lipid metabolism</keyword>
<evidence type="ECO:0000256" key="5">
    <source>
        <dbReference type="ARBA" id="ARBA00038894"/>
    </source>
</evidence>
<dbReference type="GO" id="GO:0009062">
    <property type="term" value="P:fatty acid catabolic process"/>
    <property type="evidence" value="ECO:0007669"/>
    <property type="project" value="TreeGrafter"/>
</dbReference>
<keyword evidence="3" id="KW-0378">Hydrolase</keyword>
<evidence type="ECO:0000259" key="10">
    <source>
        <dbReference type="Pfam" id="PF20789"/>
    </source>
</evidence>
<dbReference type="Gene3D" id="2.40.160.210">
    <property type="entry name" value="Acyl-CoA thioesterase, double hotdog domain"/>
    <property type="match status" value="1"/>
</dbReference>
<dbReference type="EC" id="3.1.2.20" evidence="5"/>
<evidence type="ECO:0000256" key="4">
    <source>
        <dbReference type="ARBA" id="ARBA00023098"/>
    </source>
</evidence>
<evidence type="ECO:0000256" key="8">
    <source>
        <dbReference type="ARBA" id="ARBA00079653"/>
    </source>
</evidence>
<dbReference type="SUPFAM" id="SSF54637">
    <property type="entry name" value="Thioesterase/thiol ester dehydrase-isomerase"/>
    <property type="match status" value="2"/>
</dbReference>
<proteinExistence type="inferred from homology"/>
<dbReference type="FunFam" id="2.40.160.210:FF:000001">
    <property type="entry name" value="Acyl-CoA thioesterase II"/>
    <property type="match status" value="1"/>
</dbReference>
<dbReference type="GO" id="GO:0006637">
    <property type="term" value="P:acyl-CoA metabolic process"/>
    <property type="evidence" value="ECO:0007669"/>
    <property type="project" value="InterPro"/>
</dbReference>
<dbReference type="InterPro" id="IPR029069">
    <property type="entry name" value="HotDog_dom_sf"/>
</dbReference>
<dbReference type="InterPro" id="IPR049450">
    <property type="entry name" value="ACOT8-like_C"/>
</dbReference>
<feature type="domain" description="Acyl-CoA thioesterase-like N-terminal HotDog" evidence="9">
    <location>
        <begin position="41"/>
        <end position="114"/>
    </location>
</feature>
<comment type="catalytic activity">
    <reaction evidence="6">
        <text>a fatty acyl-CoA + H2O = a fatty acid + CoA + H(+)</text>
        <dbReference type="Rhea" id="RHEA:16781"/>
        <dbReference type="ChEBI" id="CHEBI:15377"/>
        <dbReference type="ChEBI" id="CHEBI:15378"/>
        <dbReference type="ChEBI" id="CHEBI:28868"/>
        <dbReference type="ChEBI" id="CHEBI:57287"/>
        <dbReference type="ChEBI" id="CHEBI:77636"/>
        <dbReference type="EC" id="3.1.2.20"/>
    </reaction>
    <physiologicalReaction direction="left-to-right" evidence="6">
        <dbReference type="Rhea" id="RHEA:16782"/>
    </physiologicalReaction>
</comment>
<dbReference type="PANTHER" id="PTHR11066">
    <property type="entry name" value="ACYL-COA THIOESTERASE"/>
    <property type="match status" value="1"/>
</dbReference>
<comment type="similarity">
    <text evidence="1">Belongs to the C/M/P thioester hydrolase family.</text>
</comment>
<dbReference type="InterPro" id="IPR003703">
    <property type="entry name" value="Acyl_CoA_thio"/>
</dbReference>
<organism evidence="11 12">
    <name type="scientific">Sandaracinobacteroides saxicola</name>
    <dbReference type="NCBI Taxonomy" id="2759707"/>
    <lineage>
        <taxon>Bacteria</taxon>
        <taxon>Pseudomonadati</taxon>
        <taxon>Pseudomonadota</taxon>
        <taxon>Alphaproteobacteria</taxon>
        <taxon>Sphingomonadales</taxon>
        <taxon>Sphingosinicellaceae</taxon>
        <taxon>Sandaracinobacteroides</taxon>
    </lineage>
</organism>
<comment type="subunit">
    <text evidence="2">Homotetramer.</text>
</comment>
<evidence type="ECO:0000256" key="3">
    <source>
        <dbReference type="ARBA" id="ARBA00022801"/>
    </source>
</evidence>
<sequence length="299" mass="32943">MSEPAPASVLPWDGKSAPALLALEALDLNLFRNRYNQRNANNALFGGQVLAQALTAATHTVEDRGVHSLHGYFLRAGKADSPVIYQVDRTRDGGRFSTRRVTAVQQGQPIFHMECGFHAAEEGFDHATPIAPGIPGPEMLDDLPTLATKWADRLPDWLIRRWSAPERPIEVKPVDPTQFLQKPEAAPRRTLWIRLPSAATANDGPDQACLLAYLSDYWLAGTAAMPHTLPMPSPSLFMASLDHAMWFHRPARADDWLLFDCDSPSAQSGRGLARGSIHDRHGRLIASTAQEALLRPIRA</sequence>
<name>A0A7G5IGC8_9SPHN</name>
<dbReference type="InterPro" id="IPR049449">
    <property type="entry name" value="TesB_ACOT8-like_N"/>
</dbReference>
<dbReference type="Pfam" id="PF13622">
    <property type="entry name" value="4HBT_3"/>
    <property type="match status" value="1"/>
</dbReference>
<reference evidence="11 12" key="1">
    <citation type="submission" date="2020-07" db="EMBL/GenBank/DDBJ databases">
        <title>Complete genome sequence for Sandaracinobacter sp. M6.</title>
        <authorList>
            <person name="Tang Y."/>
            <person name="Liu Q."/>
            <person name="Guo Z."/>
            <person name="Lei P."/>
            <person name="Huang B."/>
        </authorList>
    </citation>
    <scope>NUCLEOTIDE SEQUENCE [LARGE SCALE GENOMIC DNA]</scope>
    <source>
        <strain evidence="11 12">M6</strain>
    </source>
</reference>
<accession>A0A7G5IGC8</accession>
<dbReference type="RefSeq" id="WP_182295304.1">
    <property type="nucleotide sequence ID" value="NZ_CP059851.1"/>
</dbReference>
<evidence type="ECO:0000313" key="12">
    <source>
        <dbReference type="Proteomes" id="UP000515292"/>
    </source>
</evidence>
<evidence type="ECO:0000256" key="1">
    <source>
        <dbReference type="ARBA" id="ARBA00006538"/>
    </source>
</evidence>
<evidence type="ECO:0000313" key="11">
    <source>
        <dbReference type="EMBL" id="QMW22420.1"/>
    </source>
</evidence>
<evidence type="ECO:0000256" key="7">
    <source>
        <dbReference type="ARBA" id="ARBA00071120"/>
    </source>
</evidence>
<dbReference type="Pfam" id="PF20789">
    <property type="entry name" value="4HBT_3C"/>
    <property type="match status" value="1"/>
</dbReference>
<gene>
    <name evidence="11" type="ORF">H3309_13880</name>
</gene>
<feature type="domain" description="Acyl-CoA thioesterase-like C-terminal" evidence="10">
    <location>
        <begin position="166"/>
        <end position="293"/>
    </location>
</feature>
<dbReference type="GO" id="GO:0005829">
    <property type="term" value="C:cytosol"/>
    <property type="evidence" value="ECO:0007669"/>
    <property type="project" value="TreeGrafter"/>
</dbReference>